<feature type="signal peptide" evidence="9">
    <location>
        <begin position="1"/>
        <end position="19"/>
    </location>
</feature>
<evidence type="ECO:0000313" key="11">
    <source>
        <dbReference type="EMBL" id="MBN8429255.1"/>
    </source>
</evidence>
<dbReference type="EMBL" id="JAEKJR010000001">
    <property type="protein sequence ID" value="MBN8429255.1"/>
    <property type="molecule type" value="Genomic_DNA"/>
</dbReference>
<dbReference type="CDD" id="cd06456">
    <property type="entry name" value="M3A_DCP"/>
    <property type="match status" value="1"/>
</dbReference>
<feature type="compositionally biased region" description="Polar residues" evidence="8">
    <location>
        <begin position="26"/>
        <end position="51"/>
    </location>
</feature>
<proteinExistence type="inferred from homology"/>
<evidence type="ECO:0000256" key="4">
    <source>
        <dbReference type="ARBA" id="ARBA00022801"/>
    </source>
</evidence>
<evidence type="ECO:0000259" key="10">
    <source>
        <dbReference type="Pfam" id="PF01432"/>
    </source>
</evidence>
<keyword evidence="5 7" id="KW-0862">Zinc</keyword>
<dbReference type="PANTHER" id="PTHR43660">
    <property type="entry name" value="DIPEPTIDYL CARBOXYPEPTIDASE"/>
    <property type="match status" value="1"/>
</dbReference>
<gene>
    <name evidence="11" type="ORF">JF535_00185</name>
</gene>
<keyword evidence="3 7" id="KW-0479">Metal-binding</keyword>
<keyword evidence="12" id="KW-1185">Reference proteome</keyword>
<dbReference type="InterPro" id="IPR001567">
    <property type="entry name" value="Pept_M3A_M3B_dom"/>
</dbReference>
<dbReference type="InterPro" id="IPR024077">
    <property type="entry name" value="Neurolysin/TOP_dom2"/>
</dbReference>
<feature type="region of interest" description="Disordered" evidence="8">
    <location>
        <begin position="20"/>
        <end position="51"/>
    </location>
</feature>
<dbReference type="RefSeq" id="WP_206997754.1">
    <property type="nucleotide sequence ID" value="NZ_JAEKJR010000001.1"/>
</dbReference>
<keyword evidence="4 7" id="KW-0378">Hydrolase</keyword>
<dbReference type="Gene3D" id="3.40.390.10">
    <property type="entry name" value="Collagenase (Catalytic Domain)"/>
    <property type="match status" value="1"/>
</dbReference>
<name>A0ABS3E1T6_9GAMM</name>
<evidence type="ECO:0000256" key="2">
    <source>
        <dbReference type="ARBA" id="ARBA00022670"/>
    </source>
</evidence>
<dbReference type="Proteomes" id="UP000664293">
    <property type="component" value="Unassembled WGS sequence"/>
</dbReference>
<comment type="cofactor">
    <cofactor evidence="7">
        <name>Zn(2+)</name>
        <dbReference type="ChEBI" id="CHEBI:29105"/>
    </cofactor>
    <text evidence="7">Binds 1 zinc ion.</text>
</comment>
<reference evidence="11 12" key="1">
    <citation type="submission" date="2020-12" db="EMBL/GenBank/DDBJ databases">
        <title>Oil enriched cultivation method for isolating marine PHA-producing bacteria.</title>
        <authorList>
            <person name="Zheng W."/>
            <person name="Yu S."/>
            <person name="Huang Y."/>
        </authorList>
    </citation>
    <scope>NUCLEOTIDE SEQUENCE [LARGE SCALE GENOMIC DNA]</scope>
    <source>
        <strain evidence="11 12">SN0-2</strain>
    </source>
</reference>
<protein>
    <submittedName>
        <fullName evidence="11">M3 family metallopeptidase</fullName>
    </submittedName>
</protein>
<dbReference type="InterPro" id="IPR024079">
    <property type="entry name" value="MetalloPept_cat_dom_sf"/>
</dbReference>
<sequence>MRKSLLAVAILAVAACSEAPKPDANPSVTSAAVENTQAATDSNTAAGQDNPLLQPSLLQYQAPDFGKIKDSHFAPAFEQGMRKHLQEIQTIASNPEPASFNNTVVAMEQAGALLTRVSSVFYNLVGSDSNEARRALQSQLAPKLAAHSDSIYLNADLFARVEALYKQRVAQELDAESARLLEEYYDKFVKAGAKLSAEQKVTLRALNEEHSKLATQFSQNLLKLSKDIAVIVDDERELDGLSESQVKAAAEAANSAGHAGKYLISITNTTRQPILASLNNRALRQRIWEASAYRGTSGELDNRPLVKRLVQIRAEKADLLGYGNWAEYRLTGTMAEKPENVLNMLSSMVPAVVKNTQAEQADIQAMIEREGGDFAVQPWDWAYYAEKVRQEKYDLNESEVREYFEFNRVLKDGLFYTMNRLYGITFKPRPDLPVYHPDVQAFELFDHDGESLAIFYADYFAREGKRGGAWMNSFVGQSHLLEQKPVVVNVMNIPKGPEGEPTLVSFDHVTTMFHELGHGLHGMLSQVHYPSLAGTAVSRDFVEFPSTFEEDWASHPEVLANYAYHYKTGEAIPEALLAKVLKAKNFNMGFDTLEYMSAALLDMEWHSLPADAEPQEVEQFEAKALAKHGVDLAAVPPRYKSTYFAHSIGGGYSASYYAYMWSEILAADAFAYLRDRGGLTRENGALYRKNILEVGNSRAPMESYVKFRGKEPTTDALLIRRGLQPVAGGQ</sequence>
<accession>A0ABS3E1T6</accession>
<evidence type="ECO:0000256" key="7">
    <source>
        <dbReference type="RuleBase" id="RU003435"/>
    </source>
</evidence>
<dbReference type="SUPFAM" id="SSF55486">
    <property type="entry name" value="Metalloproteases ('zincins'), catalytic domain"/>
    <property type="match status" value="1"/>
</dbReference>
<dbReference type="InterPro" id="IPR034005">
    <property type="entry name" value="M3A_DCP"/>
</dbReference>
<keyword evidence="6 7" id="KW-0482">Metalloprotease</keyword>
<dbReference type="Gene3D" id="1.10.1370.10">
    <property type="entry name" value="Neurolysin, domain 3"/>
    <property type="match status" value="1"/>
</dbReference>
<feature type="domain" description="Peptidase M3A/M3B catalytic" evidence="10">
    <location>
        <begin position="275"/>
        <end position="721"/>
    </location>
</feature>
<dbReference type="Gene3D" id="1.10.1370.40">
    <property type="match status" value="1"/>
</dbReference>
<evidence type="ECO:0000256" key="5">
    <source>
        <dbReference type="ARBA" id="ARBA00022833"/>
    </source>
</evidence>
<evidence type="ECO:0000313" key="12">
    <source>
        <dbReference type="Proteomes" id="UP000664293"/>
    </source>
</evidence>
<organism evidence="11 12">
    <name type="scientific">Microbulbifer salipaludis</name>
    <dbReference type="NCBI Taxonomy" id="187980"/>
    <lineage>
        <taxon>Bacteria</taxon>
        <taxon>Pseudomonadati</taxon>
        <taxon>Pseudomonadota</taxon>
        <taxon>Gammaproteobacteria</taxon>
        <taxon>Cellvibrionales</taxon>
        <taxon>Microbulbiferaceae</taxon>
        <taxon>Microbulbifer</taxon>
    </lineage>
</organism>
<dbReference type="InterPro" id="IPR045090">
    <property type="entry name" value="Pept_M3A_M3B"/>
</dbReference>
<dbReference type="Pfam" id="PF01432">
    <property type="entry name" value="Peptidase_M3"/>
    <property type="match status" value="1"/>
</dbReference>
<evidence type="ECO:0000256" key="6">
    <source>
        <dbReference type="ARBA" id="ARBA00023049"/>
    </source>
</evidence>
<dbReference type="PANTHER" id="PTHR43660:SF1">
    <property type="entry name" value="DIPEPTIDYL CARBOXYPEPTIDASE"/>
    <property type="match status" value="1"/>
</dbReference>
<feature type="chain" id="PRO_5046936507" evidence="9">
    <location>
        <begin position="20"/>
        <end position="730"/>
    </location>
</feature>
<keyword evidence="2 7" id="KW-0645">Protease</keyword>
<keyword evidence="9" id="KW-0732">Signal</keyword>
<evidence type="ECO:0000256" key="1">
    <source>
        <dbReference type="ARBA" id="ARBA00006040"/>
    </source>
</evidence>
<evidence type="ECO:0000256" key="8">
    <source>
        <dbReference type="SAM" id="MobiDB-lite"/>
    </source>
</evidence>
<evidence type="ECO:0000256" key="9">
    <source>
        <dbReference type="SAM" id="SignalP"/>
    </source>
</evidence>
<evidence type="ECO:0000256" key="3">
    <source>
        <dbReference type="ARBA" id="ARBA00022723"/>
    </source>
</evidence>
<comment type="caution">
    <text evidence="11">The sequence shown here is derived from an EMBL/GenBank/DDBJ whole genome shotgun (WGS) entry which is preliminary data.</text>
</comment>
<comment type="similarity">
    <text evidence="1 7">Belongs to the peptidase M3 family.</text>
</comment>
<dbReference type="PROSITE" id="PS51257">
    <property type="entry name" value="PROKAR_LIPOPROTEIN"/>
    <property type="match status" value="1"/>
</dbReference>